<organism evidence="2 3">
    <name type="scientific">Methylocella silvestris (strain DSM 15510 / CIP 108128 / LMG 27833 / NCIMB 13906 / BL2)</name>
    <dbReference type="NCBI Taxonomy" id="395965"/>
    <lineage>
        <taxon>Bacteria</taxon>
        <taxon>Pseudomonadati</taxon>
        <taxon>Pseudomonadota</taxon>
        <taxon>Alphaproteobacteria</taxon>
        <taxon>Hyphomicrobiales</taxon>
        <taxon>Beijerinckiaceae</taxon>
        <taxon>Methylocella</taxon>
    </lineage>
</organism>
<keyword evidence="3" id="KW-1185">Reference proteome</keyword>
<dbReference type="EMBL" id="CP001280">
    <property type="protein sequence ID" value="ACK51241.1"/>
    <property type="molecule type" value="Genomic_DNA"/>
</dbReference>
<sequence length="78" mass="8330">MPLFAYACRDCNAEFEALVRASDVPSCPSCGSQNLQQQIARVSGDIKHKALAQAGRRAAAREGHVSNFSAKEAPIKKG</sequence>
<dbReference type="AlphaFoldDB" id="B8EIC2"/>
<dbReference type="eggNOG" id="COG2331">
    <property type="taxonomic scope" value="Bacteria"/>
</dbReference>
<dbReference type="SMART" id="SM00834">
    <property type="entry name" value="CxxC_CXXC_SSSS"/>
    <property type="match status" value="1"/>
</dbReference>
<dbReference type="STRING" id="395965.Msil_2310"/>
<protein>
    <submittedName>
        <fullName evidence="2">Regulatory protein, FmdB family</fullName>
    </submittedName>
</protein>
<evidence type="ECO:0000313" key="3">
    <source>
        <dbReference type="Proteomes" id="UP000002257"/>
    </source>
</evidence>
<dbReference type="RefSeq" id="WP_012591310.1">
    <property type="nucleotide sequence ID" value="NC_011666.1"/>
</dbReference>
<reference evidence="2 3" key="1">
    <citation type="journal article" date="2010" name="J. Bacteriol.">
        <title>Complete genome sequence of the aerobic facultative methanotroph Methylocella silvestris BL2.</title>
        <authorList>
            <person name="Chen Y."/>
            <person name="Crombie A."/>
            <person name="Rahman M.T."/>
            <person name="Dedysh S.N."/>
            <person name="Liesack W."/>
            <person name="Stott M.B."/>
            <person name="Alam M."/>
            <person name="Theisen A.R."/>
            <person name="Murrell J.C."/>
            <person name="Dunfield P.F."/>
        </authorList>
    </citation>
    <scope>NUCLEOTIDE SEQUENCE [LARGE SCALE GENOMIC DNA]</scope>
    <source>
        <strain evidence="3">DSM 15510 / CIP 108128 / LMG 27833 / NCIMB 13906 / BL2</strain>
    </source>
</reference>
<dbReference type="Proteomes" id="UP000002257">
    <property type="component" value="Chromosome"/>
</dbReference>
<dbReference type="InterPro" id="IPR013429">
    <property type="entry name" value="Regulatory_FmdB_Zinc_ribbon"/>
</dbReference>
<gene>
    <name evidence="2" type="ordered locus">Msil_2310</name>
</gene>
<dbReference type="OrthoDB" id="9813321at2"/>
<accession>B8EIC2</accession>
<dbReference type="Pfam" id="PF09723">
    <property type="entry name" value="Zn_ribbon_8"/>
    <property type="match status" value="1"/>
</dbReference>
<dbReference type="NCBIfam" id="TIGR02605">
    <property type="entry name" value="CxxC_CxxC_SSSS"/>
    <property type="match status" value="1"/>
</dbReference>
<evidence type="ECO:0000259" key="1">
    <source>
        <dbReference type="SMART" id="SM00834"/>
    </source>
</evidence>
<name>B8EIC2_METSB</name>
<dbReference type="HOGENOM" id="CLU_184429_0_0_5"/>
<feature type="domain" description="Putative regulatory protein FmdB zinc ribbon" evidence="1">
    <location>
        <begin position="1"/>
        <end position="40"/>
    </location>
</feature>
<evidence type="ECO:0000313" key="2">
    <source>
        <dbReference type="EMBL" id="ACK51241.1"/>
    </source>
</evidence>
<proteinExistence type="predicted"/>
<dbReference type="KEGG" id="msl:Msil_2310"/>